<protein>
    <recommendedName>
        <fullName evidence="4">Transporter</fullName>
    </recommendedName>
</protein>
<proteinExistence type="predicted"/>
<gene>
    <name evidence="2" type="ORF">GSI_10763</name>
</gene>
<keyword evidence="3" id="KW-1185">Reference proteome</keyword>
<feature type="chain" id="PRO_5013661393" description="Transporter" evidence="1">
    <location>
        <begin position="24"/>
        <end position="178"/>
    </location>
</feature>
<dbReference type="AlphaFoldDB" id="A0A2G8S1H4"/>
<dbReference type="OrthoDB" id="3210262at2759"/>
<evidence type="ECO:0000313" key="2">
    <source>
        <dbReference type="EMBL" id="PIL27611.1"/>
    </source>
</evidence>
<organism evidence="2 3">
    <name type="scientific">Ganoderma sinense ZZ0214-1</name>
    <dbReference type="NCBI Taxonomy" id="1077348"/>
    <lineage>
        <taxon>Eukaryota</taxon>
        <taxon>Fungi</taxon>
        <taxon>Dikarya</taxon>
        <taxon>Basidiomycota</taxon>
        <taxon>Agaricomycotina</taxon>
        <taxon>Agaricomycetes</taxon>
        <taxon>Polyporales</taxon>
        <taxon>Polyporaceae</taxon>
        <taxon>Ganoderma</taxon>
    </lineage>
</organism>
<feature type="signal peptide" evidence="1">
    <location>
        <begin position="1"/>
        <end position="23"/>
    </location>
</feature>
<comment type="caution">
    <text evidence="2">The sequence shown here is derived from an EMBL/GenBank/DDBJ whole genome shotgun (WGS) entry which is preliminary data.</text>
</comment>
<keyword evidence="1" id="KW-0732">Signal</keyword>
<evidence type="ECO:0008006" key="4">
    <source>
        <dbReference type="Google" id="ProtNLM"/>
    </source>
</evidence>
<sequence>MQFFSTFLATALVALLGVVGTMAQTPDQVITAINSFITASRNLNSEVTPLNAVTFPTMGFIIADGFNNITSAVNTFNGEFSPATPAYPDDAAVAVVDVLTTFVEVHQDLLNVVIGKHSLAAMFALTAPIAAALRALEGVVDTFAFALINLIPTESSPATDQVNALSATFTAAIGTYGS</sequence>
<dbReference type="EMBL" id="AYKW01000034">
    <property type="protein sequence ID" value="PIL27611.1"/>
    <property type="molecule type" value="Genomic_DNA"/>
</dbReference>
<dbReference type="Proteomes" id="UP000230002">
    <property type="component" value="Unassembled WGS sequence"/>
</dbReference>
<dbReference type="Pfam" id="PF17615">
    <property type="entry name" value="C166"/>
    <property type="match status" value="1"/>
</dbReference>
<name>A0A2G8S1H4_9APHY</name>
<evidence type="ECO:0000256" key="1">
    <source>
        <dbReference type="SAM" id="SignalP"/>
    </source>
</evidence>
<accession>A0A2G8S1H4</accession>
<evidence type="ECO:0000313" key="3">
    <source>
        <dbReference type="Proteomes" id="UP000230002"/>
    </source>
</evidence>
<reference evidence="2 3" key="1">
    <citation type="journal article" date="2015" name="Sci. Rep.">
        <title>Chromosome-level genome map provides insights into diverse defense mechanisms in the medicinal fungus Ganoderma sinense.</title>
        <authorList>
            <person name="Zhu Y."/>
            <person name="Xu J."/>
            <person name="Sun C."/>
            <person name="Zhou S."/>
            <person name="Xu H."/>
            <person name="Nelson D.R."/>
            <person name="Qian J."/>
            <person name="Song J."/>
            <person name="Luo H."/>
            <person name="Xiang L."/>
            <person name="Li Y."/>
            <person name="Xu Z."/>
            <person name="Ji A."/>
            <person name="Wang L."/>
            <person name="Lu S."/>
            <person name="Hayward A."/>
            <person name="Sun W."/>
            <person name="Li X."/>
            <person name="Schwartz D.C."/>
            <person name="Wang Y."/>
            <person name="Chen S."/>
        </authorList>
    </citation>
    <scope>NUCLEOTIDE SEQUENCE [LARGE SCALE GENOMIC DNA]</scope>
    <source>
        <strain evidence="2 3">ZZ0214-1</strain>
    </source>
</reference>